<evidence type="ECO:0000313" key="2">
    <source>
        <dbReference type="EMBL" id="SVB43483.1"/>
    </source>
</evidence>
<gene>
    <name evidence="2" type="ORF">METZ01_LOCUS196337</name>
</gene>
<evidence type="ECO:0000259" key="1">
    <source>
        <dbReference type="Pfam" id="PF13472"/>
    </source>
</evidence>
<dbReference type="Gene3D" id="3.40.50.1110">
    <property type="entry name" value="SGNH hydrolase"/>
    <property type="match status" value="1"/>
</dbReference>
<proteinExistence type="predicted"/>
<dbReference type="EMBL" id="UINC01041764">
    <property type="protein sequence ID" value="SVB43483.1"/>
    <property type="molecule type" value="Genomic_DNA"/>
</dbReference>
<dbReference type="InterPro" id="IPR013830">
    <property type="entry name" value="SGNH_hydro"/>
</dbReference>
<protein>
    <recommendedName>
        <fullName evidence="1">SGNH hydrolase-type esterase domain-containing protein</fullName>
    </recommendedName>
</protein>
<feature type="domain" description="SGNH hydrolase-type esterase" evidence="1">
    <location>
        <begin position="37"/>
        <end position="195"/>
    </location>
</feature>
<feature type="non-terminal residue" evidence="2">
    <location>
        <position position="1"/>
    </location>
</feature>
<dbReference type="GO" id="GO:0004622">
    <property type="term" value="F:phosphatidylcholine lysophospholipase activity"/>
    <property type="evidence" value="ECO:0007669"/>
    <property type="project" value="TreeGrafter"/>
</dbReference>
<dbReference type="PANTHER" id="PTHR30383:SF5">
    <property type="entry name" value="SGNH HYDROLASE-TYPE ESTERASE DOMAIN-CONTAINING PROTEIN"/>
    <property type="match status" value="1"/>
</dbReference>
<accession>A0A382E0M0</accession>
<sequence>VTNIFAQDFWTQAMNSHYSRRVSHFNNLPVKKGAIIFIGDSITEQCNWSELFDNPEILNRGIGGDVVEGVAKRLEFLKTSEPAALFLMIGINNMNRGDPNDEIFLEYKLLVEKIKKYNPSTKLFLHSILPINKKSFIGIPIASNENIEALNQNIQKLAGNLGIVYVDLFSHFLNSERELDKKYSNDGLHINGEGY</sequence>
<dbReference type="AlphaFoldDB" id="A0A382E0M0"/>
<name>A0A382E0M0_9ZZZZ</name>
<dbReference type="SUPFAM" id="SSF52266">
    <property type="entry name" value="SGNH hydrolase"/>
    <property type="match status" value="1"/>
</dbReference>
<dbReference type="PANTHER" id="PTHR30383">
    <property type="entry name" value="THIOESTERASE 1/PROTEASE 1/LYSOPHOSPHOLIPASE L1"/>
    <property type="match status" value="1"/>
</dbReference>
<reference evidence="2" key="1">
    <citation type="submission" date="2018-05" db="EMBL/GenBank/DDBJ databases">
        <authorList>
            <person name="Lanie J.A."/>
            <person name="Ng W.-L."/>
            <person name="Kazmierczak K.M."/>
            <person name="Andrzejewski T.M."/>
            <person name="Davidsen T.M."/>
            <person name="Wayne K.J."/>
            <person name="Tettelin H."/>
            <person name="Glass J.I."/>
            <person name="Rusch D."/>
            <person name="Podicherti R."/>
            <person name="Tsui H.-C.T."/>
            <person name="Winkler M.E."/>
        </authorList>
    </citation>
    <scope>NUCLEOTIDE SEQUENCE</scope>
</reference>
<dbReference type="InterPro" id="IPR036514">
    <property type="entry name" value="SGNH_hydro_sf"/>
</dbReference>
<dbReference type="Pfam" id="PF13472">
    <property type="entry name" value="Lipase_GDSL_2"/>
    <property type="match status" value="1"/>
</dbReference>
<organism evidence="2">
    <name type="scientific">marine metagenome</name>
    <dbReference type="NCBI Taxonomy" id="408172"/>
    <lineage>
        <taxon>unclassified sequences</taxon>
        <taxon>metagenomes</taxon>
        <taxon>ecological metagenomes</taxon>
    </lineage>
</organism>
<feature type="non-terminal residue" evidence="2">
    <location>
        <position position="195"/>
    </location>
</feature>
<dbReference type="InterPro" id="IPR051532">
    <property type="entry name" value="Ester_Hydrolysis_Enzymes"/>
</dbReference>